<dbReference type="RefSeq" id="WP_223876537.1">
    <property type="nucleotide sequence ID" value="NZ_BJDF01000021.1"/>
</dbReference>
<dbReference type="InterPro" id="IPR032834">
    <property type="entry name" value="NatK-like_C"/>
</dbReference>
<dbReference type="Proteomes" id="UP001596288">
    <property type="component" value="Unassembled WGS sequence"/>
</dbReference>
<dbReference type="EMBL" id="JBHSSF010000005">
    <property type="protein sequence ID" value="MFC6175449.1"/>
    <property type="molecule type" value="Genomic_DNA"/>
</dbReference>
<proteinExistence type="predicted"/>
<dbReference type="InterPro" id="IPR036890">
    <property type="entry name" value="HATPase_C_sf"/>
</dbReference>
<organism evidence="3 4">
    <name type="scientific">Companilactobacillus huachuanensis</name>
    <dbReference type="NCBI Taxonomy" id="2559914"/>
    <lineage>
        <taxon>Bacteria</taxon>
        <taxon>Bacillati</taxon>
        <taxon>Bacillota</taxon>
        <taxon>Bacilli</taxon>
        <taxon>Lactobacillales</taxon>
        <taxon>Lactobacillaceae</taxon>
        <taxon>Companilactobacillus</taxon>
    </lineage>
</organism>
<keyword evidence="4" id="KW-1185">Reference proteome</keyword>
<keyword evidence="1" id="KW-1133">Transmembrane helix</keyword>
<accession>A0ABW1RH80</accession>
<name>A0ABW1RH80_9LACO</name>
<evidence type="ECO:0000256" key="1">
    <source>
        <dbReference type="SAM" id="Phobius"/>
    </source>
</evidence>
<dbReference type="GO" id="GO:0004673">
    <property type="term" value="F:protein histidine kinase activity"/>
    <property type="evidence" value="ECO:0007669"/>
    <property type="project" value="UniProtKB-EC"/>
</dbReference>
<keyword evidence="3" id="KW-0418">Kinase</keyword>
<reference evidence="4" key="1">
    <citation type="journal article" date="2019" name="Int. J. Syst. Evol. Microbiol.">
        <title>The Global Catalogue of Microorganisms (GCM) 10K type strain sequencing project: providing services to taxonomists for standard genome sequencing and annotation.</title>
        <authorList>
            <consortium name="The Broad Institute Genomics Platform"/>
            <consortium name="The Broad Institute Genome Sequencing Center for Infectious Disease"/>
            <person name="Wu L."/>
            <person name="Ma J."/>
        </authorList>
    </citation>
    <scope>NUCLEOTIDE SEQUENCE [LARGE SCALE GENOMIC DNA]</scope>
    <source>
        <strain evidence="4">CCM 8927</strain>
    </source>
</reference>
<keyword evidence="1" id="KW-0472">Membrane</keyword>
<feature type="domain" description="Sensor histidine kinase NatK-like C-terminal" evidence="2">
    <location>
        <begin position="153"/>
        <end position="254"/>
    </location>
</feature>
<dbReference type="Gene3D" id="3.30.565.10">
    <property type="entry name" value="Histidine kinase-like ATPase, C-terminal domain"/>
    <property type="match status" value="1"/>
</dbReference>
<evidence type="ECO:0000313" key="3">
    <source>
        <dbReference type="EMBL" id="MFC6175449.1"/>
    </source>
</evidence>
<dbReference type="SUPFAM" id="SSF55874">
    <property type="entry name" value="ATPase domain of HSP90 chaperone/DNA topoisomerase II/histidine kinase"/>
    <property type="match status" value="1"/>
</dbReference>
<dbReference type="PANTHER" id="PTHR40448">
    <property type="entry name" value="TWO-COMPONENT SENSOR HISTIDINE KINASE"/>
    <property type="match status" value="1"/>
</dbReference>
<protein>
    <submittedName>
        <fullName evidence="3">Sensor histidine kinase</fullName>
        <ecNumber evidence="3">2.7.13.3</ecNumber>
    </submittedName>
</protein>
<sequence>MDETYLKLTVIIIFITIIFISTSTSMFIYSHVKGIRTNLELKQESERDTYIKELEKSNDELRKFKHDYKNLLLSLSASINNKDDKDLKSSVEKLLNYEQINIESDNHLTALYKLDDKLVKGILISKLMQAKSKNIKTDFEVDKDAQIPSNYSVDITRILGILLDNAIDACLETDNPELDFALISFDNYLEFVVKNNVKSNDSINTNNVYKSGYTTKKNHSGLGLASLMDIVDSNKDFIIQTENDNGYYSTIITISKGK</sequence>
<comment type="caution">
    <text evidence="3">The sequence shown here is derived from an EMBL/GenBank/DDBJ whole genome shotgun (WGS) entry which is preliminary data.</text>
</comment>
<feature type="transmembrane region" description="Helical" evidence="1">
    <location>
        <begin position="6"/>
        <end position="29"/>
    </location>
</feature>
<keyword evidence="3" id="KW-0808">Transferase</keyword>
<dbReference type="EC" id="2.7.13.3" evidence="3"/>
<dbReference type="PANTHER" id="PTHR40448:SF1">
    <property type="entry name" value="TWO-COMPONENT SENSOR HISTIDINE KINASE"/>
    <property type="match status" value="1"/>
</dbReference>
<keyword evidence="1" id="KW-0812">Transmembrane</keyword>
<evidence type="ECO:0000313" key="4">
    <source>
        <dbReference type="Proteomes" id="UP001596288"/>
    </source>
</evidence>
<evidence type="ECO:0000259" key="2">
    <source>
        <dbReference type="Pfam" id="PF14501"/>
    </source>
</evidence>
<dbReference type="Pfam" id="PF14501">
    <property type="entry name" value="HATPase_c_5"/>
    <property type="match status" value="1"/>
</dbReference>
<gene>
    <name evidence="3" type="ORF">ACFQAV_01280</name>
</gene>